<accession>A0A0D5YPW0</accession>
<dbReference type="HOGENOM" id="CLU_946081_0_0_10"/>
<sequence>MEIEFRDNAVNFLAKSLYQDSLSLFVGAGISKSFEVDDWKSLLNNLNKDEAIGLPLLEKERPSADEFQIAADKIVRELKGDEKKLIELISKYLYNGLNLESQKYDIFQHKALNSIAGLIIGGRRGRVKTVFTLNYDSLLEWYLSSFGLIVNSVSELPYFSAGHDVEIFHPHGYVPHPIMDDRPSKEIILSKSQADQRLGEDDSQWSVLVKHYLSKNNFLFIGMSEATSGDRLIAPLLRKIKNKVDRDLGVWIFIRDVDVAIKEELRDLRIAPLILDKDEVPKFLMDISTKAMKIALDNMN</sequence>
<evidence type="ECO:0000313" key="2">
    <source>
        <dbReference type="Proteomes" id="UP000032726"/>
    </source>
</evidence>
<dbReference type="EMBL" id="CP011071">
    <property type="protein sequence ID" value="AKA33913.1"/>
    <property type="molecule type" value="Genomic_DNA"/>
</dbReference>
<gene>
    <name evidence="1" type="ORF">VC82_226</name>
</gene>
<protein>
    <submittedName>
        <fullName evidence="1">Uncharacterized protein</fullName>
    </submittedName>
</protein>
<evidence type="ECO:0000313" key="1">
    <source>
        <dbReference type="EMBL" id="AKA33913.1"/>
    </source>
</evidence>
<dbReference type="Pfam" id="PF13289">
    <property type="entry name" value="SIR2_2"/>
    <property type="match status" value="1"/>
</dbReference>
<keyword evidence="2" id="KW-1185">Reference proteome</keyword>
<dbReference type="RefSeq" id="WP_045800750.1">
    <property type="nucleotide sequence ID" value="NZ_CP011071.1"/>
</dbReference>
<dbReference type="Proteomes" id="UP000032726">
    <property type="component" value="Chromosome"/>
</dbReference>
<reference evidence="1 2" key="1">
    <citation type="submission" date="2015-03" db="EMBL/GenBank/DDBJ databases">
        <title>Complete genome sequence of Muricauda lutaonensis CC-HSB-11T, isolated from a coastal hot spring.</title>
        <authorList>
            <person name="Kim K.M."/>
        </authorList>
    </citation>
    <scope>NUCLEOTIDE SEQUENCE [LARGE SCALE GENOMIC DNA]</scope>
    <source>
        <strain evidence="1 2">CC-HSB-11</strain>
    </source>
</reference>
<dbReference type="OrthoDB" id="1688888at2"/>
<dbReference type="STRING" id="516051.VC82_226"/>
<name>A0A0D5YPW0_9FLAO</name>
<dbReference type="AlphaFoldDB" id="A0A0D5YPW0"/>
<organism evidence="1 2">
    <name type="scientific">Flagellimonas lutaonensis</name>
    <dbReference type="NCBI Taxonomy" id="516051"/>
    <lineage>
        <taxon>Bacteria</taxon>
        <taxon>Pseudomonadati</taxon>
        <taxon>Bacteroidota</taxon>
        <taxon>Flavobacteriia</taxon>
        <taxon>Flavobacteriales</taxon>
        <taxon>Flavobacteriaceae</taxon>
        <taxon>Flagellimonas</taxon>
    </lineage>
</organism>
<proteinExistence type="predicted"/>
<dbReference type="KEGG" id="mlt:VC82_226"/>